<dbReference type="Proteomes" id="UP001295444">
    <property type="component" value="Unassembled WGS sequence"/>
</dbReference>
<reference evidence="1" key="1">
    <citation type="submission" date="2022-03" db="EMBL/GenBank/DDBJ databases">
        <authorList>
            <person name="Alioto T."/>
            <person name="Alioto T."/>
            <person name="Gomez Garrido J."/>
        </authorList>
    </citation>
    <scope>NUCLEOTIDE SEQUENCE</scope>
</reference>
<organism evidence="1 2">
    <name type="scientific">Pelobates cultripes</name>
    <name type="common">Western spadefoot toad</name>
    <dbReference type="NCBI Taxonomy" id="61616"/>
    <lineage>
        <taxon>Eukaryota</taxon>
        <taxon>Metazoa</taxon>
        <taxon>Chordata</taxon>
        <taxon>Craniata</taxon>
        <taxon>Vertebrata</taxon>
        <taxon>Euteleostomi</taxon>
        <taxon>Amphibia</taxon>
        <taxon>Batrachia</taxon>
        <taxon>Anura</taxon>
        <taxon>Pelobatoidea</taxon>
        <taxon>Pelobatidae</taxon>
        <taxon>Pelobates</taxon>
    </lineage>
</organism>
<feature type="non-terminal residue" evidence="1">
    <location>
        <position position="1"/>
    </location>
</feature>
<sequence>DPLQCREAVIHRSRAKTLSKMAEPSCRADSSRDQDELTCKIKQRFADFGSNWISVCNSLSSKRQPETIPNHFGGYQPSLRGKCLYTAMAMVGTV</sequence>
<gene>
    <name evidence="1" type="ORF">PECUL_23A030449</name>
</gene>
<comment type="caution">
    <text evidence="1">The sequence shown here is derived from an EMBL/GenBank/DDBJ whole genome shotgun (WGS) entry which is preliminary data.</text>
</comment>
<accession>A0AAD1WX38</accession>
<evidence type="ECO:0000313" key="2">
    <source>
        <dbReference type="Proteomes" id="UP001295444"/>
    </source>
</evidence>
<evidence type="ECO:0000313" key="1">
    <source>
        <dbReference type="EMBL" id="CAH2330437.1"/>
    </source>
</evidence>
<protein>
    <submittedName>
        <fullName evidence="1">Uncharacterized protein</fullName>
    </submittedName>
</protein>
<dbReference type="EMBL" id="CAKOES020000621">
    <property type="protein sequence ID" value="CAH2330437.1"/>
    <property type="molecule type" value="Genomic_DNA"/>
</dbReference>
<dbReference type="AlphaFoldDB" id="A0AAD1WX38"/>
<proteinExistence type="predicted"/>
<keyword evidence="2" id="KW-1185">Reference proteome</keyword>
<name>A0AAD1WX38_PELCU</name>